<protein>
    <submittedName>
        <fullName evidence="1">Uncharacterized protein</fullName>
    </submittedName>
</protein>
<gene>
    <name evidence="1" type="ORF">BE17_39985</name>
</gene>
<evidence type="ECO:0000313" key="2">
    <source>
        <dbReference type="Proteomes" id="UP000075635"/>
    </source>
</evidence>
<reference evidence="1 2" key="1">
    <citation type="submission" date="2014-02" db="EMBL/GenBank/DDBJ databases">
        <title>The small core and large imbalanced accessory genome model reveals a collaborative survival strategy of Sorangium cellulosum strains in nature.</title>
        <authorList>
            <person name="Han K."/>
            <person name="Peng R."/>
            <person name="Blom J."/>
            <person name="Li Y.-Z."/>
        </authorList>
    </citation>
    <scope>NUCLEOTIDE SEQUENCE [LARGE SCALE GENOMIC DNA]</scope>
    <source>
        <strain evidence="1 2">So0011-07</strain>
    </source>
</reference>
<evidence type="ECO:0000313" key="1">
    <source>
        <dbReference type="EMBL" id="KYF85227.1"/>
    </source>
</evidence>
<dbReference type="EMBL" id="JEMB01001764">
    <property type="protein sequence ID" value="KYF85227.1"/>
    <property type="molecule type" value="Genomic_DNA"/>
</dbReference>
<accession>A0A150RYD0</accession>
<name>A0A150RYD0_SORCE</name>
<proteinExistence type="predicted"/>
<sequence length="303" mass="31969">MPLAGVVVAGVRCDVDCPEGTPALVVKDKGTGAVLAGTQELVADLPAAGPERALVFRPAAPLADGHKYSVTLEGQDPSDTREAEVMASADLDLEVGAHAMDASVRLQDSWYDTASCCEIAASICGPEQLCVGKEVERYVIFRLHNSEAALEGAGQYVQTVTFLSPDGAELDEQTDWGWNGSAEHMYMDAAPEYCYQVTYKSLIDGATIEKERTCVPHGDAGATGVFPTDMEVFGPQIGRCSSPPEGFEDVWSAARKEWEAEIGEAHEACSVSAGGGASSGWALSAVGLALALAGRVGRRRSRR</sequence>
<dbReference type="AlphaFoldDB" id="A0A150RYD0"/>
<dbReference type="Proteomes" id="UP000075635">
    <property type="component" value="Unassembled WGS sequence"/>
</dbReference>
<organism evidence="1 2">
    <name type="scientific">Sorangium cellulosum</name>
    <name type="common">Polyangium cellulosum</name>
    <dbReference type="NCBI Taxonomy" id="56"/>
    <lineage>
        <taxon>Bacteria</taxon>
        <taxon>Pseudomonadati</taxon>
        <taxon>Myxococcota</taxon>
        <taxon>Polyangia</taxon>
        <taxon>Polyangiales</taxon>
        <taxon>Polyangiaceae</taxon>
        <taxon>Sorangium</taxon>
    </lineage>
</organism>
<comment type="caution">
    <text evidence="1">The sequence shown here is derived from an EMBL/GenBank/DDBJ whole genome shotgun (WGS) entry which is preliminary data.</text>
</comment>